<organism evidence="1 2">
    <name type="scientific">Lacihabitans lacunae</name>
    <dbReference type="NCBI Taxonomy" id="1028214"/>
    <lineage>
        <taxon>Bacteria</taxon>
        <taxon>Pseudomonadati</taxon>
        <taxon>Bacteroidota</taxon>
        <taxon>Cytophagia</taxon>
        <taxon>Cytophagales</taxon>
        <taxon>Leadbetterellaceae</taxon>
        <taxon>Lacihabitans</taxon>
    </lineage>
</organism>
<name>A0ABV7Z2A8_9BACT</name>
<feature type="non-terminal residue" evidence="1">
    <location>
        <position position="64"/>
    </location>
</feature>
<accession>A0ABV7Z2A8</accession>
<evidence type="ECO:0000313" key="2">
    <source>
        <dbReference type="Proteomes" id="UP001595616"/>
    </source>
</evidence>
<dbReference type="RefSeq" id="WP_379840240.1">
    <property type="nucleotide sequence ID" value="NZ_JBHRYQ010000002.1"/>
</dbReference>
<keyword evidence="2" id="KW-1185">Reference proteome</keyword>
<dbReference type="Proteomes" id="UP001595616">
    <property type="component" value="Unassembled WGS sequence"/>
</dbReference>
<reference evidence="2" key="1">
    <citation type="journal article" date="2019" name="Int. J. Syst. Evol. Microbiol.">
        <title>The Global Catalogue of Microorganisms (GCM) 10K type strain sequencing project: providing services to taxonomists for standard genome sequencing and annotation.</title>
        <authorList>
            <consortium name="The Broad Institute Genomics Platform"/>
            <consortium name="The Broad Institute Genome Sequencing Center for Infectious Disease"/>
            <person name="Wu L."/>
            <person name="Ma J."/>
        </authorList>
    </citation>
    <scope>NUCLEOTIDE SEQUENCE [LARGE SCALE GENOMIC DNA]</scope>
    <source>
        <strain evidence="2">CECT 7956</strain>
    </source>
</reference>
<comment type="caution">
    <text evidence="1">The sequence shown here is derived from an EMBL/GenBank/DDBJ whole genome shotgun (WGS) entry which is preliminary data.</text>
</comment>
<gene>
    <name evidence="1" type="ORF">ACFOOI_21505</name>
</gene>
<protein>
    <submittedName>
        <fullName evidence="1">Uncharacterized protein</fullName>
    </submittedName>
</protein>
<proteinExistence type="predicted"/>
<evidence type="ECO:0000313" key="1">
    <source>
        <dbReference type="EMBL" id="MFC3813257.1"/>
    </source>
</evidence>
<sequence length="64" mass="7295">MNFEIFRVSDLNLNNVTLEDGLKGLKLFFKSSLFVSTLITDTKLNLSDNKDKFIDNQNKALCIP</sequence>
<dbReference type="EMBL" id="JBHRYQ010000002">
    <property type="protein sequence ID" value="MFC3813257.1"/>
    <property type="molecule type" value="Genomic_DNA"/>
</dbReference>